<keyword evidence="4" id="KW-1185">Reference proteome</keyword>
<comment type="caution">
    <text evidence="3">The sequence shown here is derived from an EMBL/GenBank/DDBJ whole genome shotgun (WGS) entry which is preliminary data.</text>
</comment>
<feature type="domain" description="PX" evidence="2">
    <location>
        <begin position="83"/>
        <end position="191"/>
    </location>
</feature>
<dbReference type="PROSITE" id="PS50195">
    <property type="entry name" value="PX"/>
    <property type="match status" value="1"/>
</dbReference>
<feature type="compositionally biased region" description="Polar residues" evidence="1">
    <location>
        <begin position="1"/>
        <end position="13"/>
    </location>
</feature>
<dbReference type="Proteomes" id="UP000051574">
    <property type="component" value="Unassembled WGS sequence"/>
</dbReference>
<sequence>MDTTNNDNVSEPQTPGGFSDTDFDDNLGVPDSLTVLDIQGSQIVLNTDDVEGPTPGRTPFSAVYQPPVKFKSFHRDIFISGSPIDVTIVDYEISHATHLLNPILYTISVQHGGFTWEIKKRYKHFQDLHHQLVMFRTTLNIPFPTKEHKRRRESFRNAPVSGKKKGVLPRFPKKPEVLISYEQIENRIKQL</sequence>
<dbReference type="OrthoDB" id="14911at2759"/>
<protein>
    <recommendedName>
        <fullName evidence="2">PX domain-containing protein</fullName>
    </recommendedName>
</protein>
<dbReference type="AlphaFoldDB" id="A0A0T6B0M8"/>
<evidence type="ECO:0000313" key="4">
    <source>
        <dbReference type="Proteomes" id="UP000051574"/>
    </source>
</evidence>
<gene>
    <name evidence="3" type="ORF">AMK59_5301</name>
</gene>
<feature type="region of interest" description="Disordered" evidence="1">
    <location>
        <begin position="146"/>
        <end position="166"/>
    </location>
</feature>
<evidence type="ECO:0000259" key="2">
    <source>
        <dbReference type="PROSITE" id="PS50195"/>
    </source>
</evidence>
<organism evidence="3 4">
    <name type="scientific">Oryctes borbonicus</name>
    <dbReference type="NCBI Taxonomy" id="1629725"/>
    <lineage>
        <taxon>Eukaryota</taxon>
        <taxon>Metazoa</taxon>
        <taxon>Ecdysozoa</taxon>
        <taxon>Arthropoda</taxon>
        <taxon>Hexapoda</taxon>
        <taxon>Insecta</taxon>
        <taxon>Pterygota</taxon>
        <taxon>Neoptera</taxon>
        <taxon>Endopterygota</taxon>
        <taxon>Coleoptera</taxon>
        <taxon>Polyphaga</taxon>
        <taxon>Scarabaeiformia</taxon>
        <taxon>Scarabaeidae</taxon>
        <taxon>Dynastinae</taxon>
        <taxon>Oryctes</taxon>
    </lineage>
</organism>
<dbReference type="InterPro" id="IPR036871">
    <property type="entry name" value="PX_dom_sf"/>
</dbReference>
<dbReference type="Gene3D" id="3.30.1520.10">
    <property type="entry name" value="Phox-like domain"/>
    <property type="match status" value="1"/>
</dbReference>
<proteinExistence type="predicted"/>
<evidence type="ECO:0000313" key="3">
    <source>
        <dbReference type="EMBL" id="KRT80724.1"/>
    </source>
</evidence>
<dbReference type="EMBL" id="LJIG01016397">
    <property type="protein sequence ID" value="KRT80724.1"/>
    <property type="molecule type" value="Genomic_DNA"/>
</dbReference>
<feature type="region of interest" description="Disordered" evidence="1">
    <location>
        <begin position="1"/>
        <end position="23"/>
    </location>
</feature>
<dbReference type="SUPFAM" id="SSF64268">
    <property type="entry name" value="PX domain"/>
    <property type="match status" value="1"/>
</dbReference>
<name>A0A0T6B0M8_9SCAR</name>
<accession>A0A0T6B0M8</accession>
<dbReference type="GO" id="GO:0035091">
    <property type="term" value="F:phosphatidylinositol binding"/>
    <property type="evidence" value="ECO:0007669"/>
    <property type="project" value="InterPro"/>
</dbReference>
<dbReference type="Pfam" id="PF00787">
    <property type="entry name" value="PX"/>
    <property type="match status" value="1"/>
</dbReference>
<evidence type="ECO:0000256" key="1">
    <source>
        <dbReference type="SAM" id="MobiDB-lite"/>
    </source>
</evidence>
<dbReference type="InterPro" id="IPR001683">
    <property type="entry name" value="PX_dom"/>
</dbReference>
<feature type="non-terminal residue" evidence="3">
    <location>
        <position position="191"/>
    </location>
</feature>
<reference evidence="3 4" key="1">
    <citation type="submission" date="2015-09" db="EMBL/GenBank/DDBJ databases">
        <title>Draft genome of the scarab beetle Oryctes borbonicus.</title>
        <authorList>
            <person name="Meyer J.M."/>
            <person name="Markov G.V."/>
            <person name="Baskaran P."/>
            <person name="Herrmann M."/>
            <person name="Sommer R.J."/>
            <person name="Roedelsperger C."/>
        </authorList>
    </citation>
    <scope>NUCLEOTIDE SEQUENCE [LARGE SCALE GENOMIC DNA]</scope>
    <source>
        <strain evidence="3">OB123</strain>
        <tissue evidence="3">Whole animal</tissue>
    </source>
</reference>